<name>A0AAV4ZHS2_9HYPH</name>
<keyword evidence="3" id="KW-1185">Reference proteome</keyword>
<proteinExistence type="predicted"/>
<evidence type="ECO:0000313" key="2">
    <source>
        <dbReference type="EMBL" id="GJD87747.1"/>
    </source>
</evidence>
<dbReference type="AlphaFoldDB" id="A0AAV4ZHS2"/>
<accession>A0AAV4ZHS2</accession>
<dbReference type="Gene3D" id="6.10.250.2410">
    <property type="match status" value="1"/>
</dbReference>
<organism evidence="2 3">
    <name type="scientific">Methylobacterium hispanicum</name>
    <dbReference type="NCBI Taxonomy" id="270350"/>
    <lineage>
        <taxon>Bacteria</taxon>
        <taxon>Pseudomonadati</taxon>
        <taxon>Pseudomonadota</taxon>
        <taxon>Alphaproteobacteria</taxon>
        <taxon>Hyphomicrobiales</taxon>
        <taxon>Methylobacteriaceae</taxon>
        <taxon>Methylobacterium</taxon>
    </lineage>
</organism>
<reference evidence="2" key="1">
    <citation type="journal article" date="2016" name="Front. Microbiol.">
        <title>Genome Sequence of the Piezophilic, Mesophilic Sulfate-Reducing Bacterium Desulfovibrio indicus J2T.</title>
        <authorList>
            <person name="Cao J."/>
            <person name="Maignien L."/>
            <person name="Shao Z."/>
            <person name="Alain K."/>
            <person name="Jebbar M."/>
        </authorList>
    </citation>
    <scope>NUCLEOTIDE SEQUENCE</scope>
    <source>
        <strain evidence="2">DSM 16372</strain>
    </source>
</reference>
<sequence>MAEEFEEDQAPWRGDGPASFQVRIDAYDGPIELLYELVKKQKRDIATVSVLDVVDQFVDFVAKGRDLNLDVRAEWLALAAELVYLKSCRIMPPENVDERRKAEASLEEKNLMVLRRDLVVRTAEFLAGRRRLGRDWYGRGGTTDFDGPRAVAGARSDQQALFSACAADLRRAAPPLIPAFEPYDLRQVDEAKERLVRLFDRARGWLRLEDALPPPAGENRHRSETASHFVAALELVRTGVLDFRQDELFGPFWIRPAEPAPDTTESAA</sequence>
<dbReference type="PANTHER" id="PTHR33969">
    <property type="entry name" value="SEGREGATION AND CONDENSATION PROTEIN A"/>
    <property type="match status" value="1"/>
</dbReference>
<dbReference type="Pfam" id="PF02616">
    <property type="entry name" value="SMC_ScpA"/>
    <property type="match status" value="1"/>
</dbReference>
<comment type="caution">
    <text evidence="2">The sequence shown here is derived from an EMBL/GenBank/DDBJ whole genome shotgun (WGS) entry which is preliminary data.</text>
</comment>
<dbReference type="Proteomes" id="UP001055247">
    <property type="component" value="Unassembled WGS sequence"/>
</dbReference>
<protein>
    <recommendedName>
        <fullName evidence="1">Segregation and condensation protein A</fullName>
    </recommendedName>
</protein>
<dbReference type="PANTHER" id="PTHR33969:SF2">
    <property type="entry name" value="SEGREGATION AND CONDENSATION PROTEIN A"/>
    <property type="match status" value="1"/>
</dbReference>
<reference evidence="2" key="2">
    <citation type="submission" date="2021-08" db="EMBL/GenBank/DDBJ databases">
        <authorList>
            <person name="Tani A."/>
            <person name="Ola A."/>
            <person name="Ogura Y."/>
            <person name="Katsura K."/>
            <person name="Hayashi T."/>
        </authorList>
    </citation>
    <scope>NUCLEOTIDE SEQUENCE</scope>
    <source>
        <strain evidence="2">DSM 16372</strain>
    </source>
</reference>
<evidence type="ECO:0000256" key="1">
    <source>
        <dbReference type="ARBA" id="ARBA00044777"/>
    </source>
</evidence>
<dbReference type="EMBL" id="BPQO01000004">
    <property type="protein sequence ID" value="GJD87747.1"/>
    <property type="molecule type" value="Genomic_DNA"/>
</dbReference>
<gene>
    <name evidence="2" type="primary">scpA</name>
    <name evidence="2" type="ORF">BHAOGJBA_1252</name>
</gene>
<dbReference type="RefSeq" id="WP_238229743.1">
    <property type="nucleotide sequence ID" value="NZ_BPQO01000004.1"/>
</dbReference>
<evidence type="ECO:0000313" key="3">
    <source>
        <dbReference type="Proteomes" id="UP001055247"/>
    </source>
</evidence>
<dbReference type="InterPro" id="IPR003768">
    <property type="entry name" value="ScpA"/>
</dbReference>